<evidence type="ECO:0000313" key="2">
    <source>
        <dbReference type="RefSeq" id="XP_073916355.1"/>
    </source>
</evidence>
<name>A0AC58LGS8_CASCN</name>
<gene>
    <name evidence="2" type="primary">LOC109694793</name>
</gene>
<dbReference type="Proteomes" id="UP001732720">
    <property type="component" value="Chromosome 17"/>
</dbReference>
<evidence type="ECO:0000313" key="1">
    <source>
        <dbReference type="Proteomes" id="UP001732720"/>
    </source>
</evidence>
<reference evidence="2" key="1">
    <citation type="submission" date="2025-08" db="UniProtKB">
        <authorList>
            <consortium name="RefSeq"/>
        </authorList>
    </citation>
    <scope>IDENTIFICATION</scope>
</reference>
<proteinExistence type="predicted"/>
<sequence length="456" mass="51752">MALLNIISTAWAYSLITLGTKMLNSVFSFYYVKLFLQLYKISEVAFYQAQMVLMVWNVLNDLTGYFCITFTNECCLSRRRSVLYGTPLFAVAFLLPWFPWKHYQEGDWLSGLHLMVSLCAFDSSLTCVQQVQCKLFAEIFTRHDSKLQLVQVNQVASLVGSTSVLLCGLISKNMEILPSFQAIAVVIAFLAAASIYSGMYHMCHFESKRSLEENFLSDSKQDVAWTSTILLMRQVLSQRNFYLFMIISFFQAFHLTFFNSFMMIFTENLIPSHVLSSSMRSVMYGAGFICPQGLVLVGQSWLKKWGYYKIILISFYLEGAASIVMLLLGQEYYYCLAFYITVVMVIVQASFCLFNLPLADLVDADLLKFNRQSPLSSMVFGLNALLTRPAQSLAPMMVLSKISQYGYGDPNKSILLDLQDAMFSLVCLVPLGIAVVQILVWSFFSIRSRTDYTGIL</sequence>
<accession>A0AC58LGS8</accession>
<protein>
    <submittedName>
        <fullName evidence="2">Transmembrane protein 180-like</fullName>
    </submittedName>
</protein>
<keyword evidence="1" id="KW-1185">Reference proteome</keyword>
<organism evidence="1 2">
    <name type="scientific">Castor canadensis</name>
    <name type="common">American beaver</name>
    <dbReference type="NCBI Taxonomy" id="51338"/>
    <lineage>
        <taxon>Eukaryota</taxon>
        <taxon>Metazoa</taxon>
        <taxon>Chordata</taxon>
        <taxon>Craniata</taxon>
        <taxon>Vertebrata</taxon>
        <taxon>Euteleostomi</taxon>
        <taxon>Mammalia</taxon>
        <taxon>Eutheria</taxon>
        <taxon>Euarchontoglires</taxon>
        <taxon>Glires</taxon>
        <taxon>Rodentia</taxon>
        <taxon>Castorimorpha</taxon>
        <taxon>Castoridae</taxon>
        <taxon>Castor</taxon>
    </lineage>
</organism>
<dbReference type="RefSeq" id="XP_073916355.1">
    <property type="nucleotide sequence ID" value="XM_074060254.1"/>
</dbReference>